<accession>A0A6A4DG51</accession>
<name>A0A6A4DG51_9STRA</name>
<evidence type="ECO:0000313" key="11">
    <source>
        <dbReference type="Proteomes" id="UP000476176"/>
    </source>
</evidence>
<sequence length="49" mass="5676">MAYATNIPMTTLLRYISDKLVRRVTVRVNTTLSEDHKRRRLARTSSGIL</sequence>
<dbReference type="Proteomes" id="UP000460718">
    <property type="component" value="Unassembled WGS sequence"/>
</dbReference>
<dbReference type="Proteomes" id="UP000437068">
    <property type="component" value="Unassembled WGS sequence"/>
</dbReference>
<dbReference type="Proteomes" id="UP000440732">
    <property type="component" value="Unassembled WGS sequence"/>
</dbReference>
<reference evidence="7 8" key="1">
    <citation type="submission" date="2018-08" db="EMBL/GenBank/DDBJ databases">
        <title>Genomic investigation of the strawberry pathogen Phytophthora fragariae indicates pathogenicity is determined by transcriptional variation in three key races.</title>
        <authorList>
            <person name="Adams T.M."/>
            <person name="Armitage A.D."/>
            <person name="Sobczyk M.K."/>
            <person name="Bates H.J."/>
            <person name="Dunwell J.M."/>
            <person name="Nellist C.F."/>
            <person name="Harrison R.J."/>
        </authorList>
    </citation>
    <scope>NUCLEOTIDE SEQUENCE [LARGE SCALE GENOMIC DNA]</scope>
    <source>
        <strain evidence="6 7">A4</strain>
        <strain evidence="5 11">BC-23</strain>
        <strain evidence="4 8">NOV-5</strain>
        <strain evidence="3 9">NOV-71</strain>
        <strain evidence="2 12">ONT-3</strain>
        <strain evidence="1 10">SCRP245</strain>
    </source>
</reference>
<dbReference type="EMBL" id="QXGC01000612">
    <property type="protein sequence ID" value="KAE9227699.1"/>
    <property type="molecule type" value="Genomic_DNA"/>
</dbReference>
<evidence type="ECO:0000313" key="9">
    <source>
        <dbReference type="Proteomes" id="UP000441208"/>
    </source>
</evidence>
<dbReference type="AlphaFoldDB" id="A0A6A4DG51"/>
<evidence type="ECO:0000313" key="10">
    <source>
        <dbReference type="Proteomes" id="UP000460718"/>
    </source>
</evidence>
<evidence type="ECO:0000313" key="3">
    <source>
        <dbReference type="EMBL" id="KAE9128110.1"/>
    </source>
</evidence>
<protein>
    <submittedName>
        <fullName evidence="6">Uncharacterized protein</fullName>
    </submittedName>
</protein>
<proteinExistence type="predicted"/>
<evidence type="ECO:0000313" key="4">
    <source>
        <dbReference type="EMBL" id="KAE9148299.1"/>
    </source>
</evidence>
<evidence type="ECO:0000313" key="8">
    <source>
        <dbReference type="Proteomes" id="UP000440732"/>
    </source>
</evidence>
<dbReference type="EMBL" id="QXFZ01000187">
    <property type="protein sequence ID" value="KAE9128110.1"/>
    <property type="molecule type" value="Genomic_DNA"/>
</dbReference>
<dbReference type="EMBL" id="QXFW01000624">
    <property type="protein sequence ID" value="KAE9007048.1"/>
    <property type="molecule type" value="Genomic_DNA"/>
</dbReference>
<dbReference type="EMBL" id="QXGE01000610">
    <property type="protein sequence ID" value="KAE9307758.1"/>
    <property type="molecule type" value="Genomic_DNA"/>
</dbReference>
<evidence type="ECO:0000313" key="5">
    <source>
        <dbReference type="EMBL" id="KAE9227699.1"/>
    </source>
</evidence>
<evidence type="ECO:0000313" key="6">
    <source>
        <dbReference type="EMBL" id="KAE9307758.1"/>
    </source>
</evidence>
<evidence type="ECO:0000313" key="2">
    <source>
        <dbReference type="EMBL" id="KAE9115929.1"/>
    </source>
</evidence>
<dbReference type="Proteomes" id="UP000441208">
    <property type="component" value="Unassembled WGS sequence"/>
</dbReference>
<dbReference type="EMBL" id="QXGA01000298">
    <property type="protein sequence ID" value="KAE9148299.1"/>
    <property type="molecule type" value="Genomic_DNA"/>
</dbReference>
<evidence type="ECO:0000313" key="12">
    <source>
        <dbReference type="Proteomes" id="UP000488956"/>
    </source>
</evidence>
<comment type="caution">
    <text evidence="6">The sequence shown here is derived from an EMBL/GenBank/DDBJ whole genome shotgun (WGS) entry which is preliminary data.</text>
</comment>
<dbReference type="Proteomes" id="UP000488956">
    <property type="component" value="Unassembled WGS sequence"/>
</dbReference>
<dbReference type="EMBL" id="QXFX01000432">
    <property type="protein sequence ID" value="KAE9115929.1"/>
    <property type="molecule type" value="Genomic_DNA"/>
</dbReference>
<dbReference type="Proteomes" id="UP000476176">
    <property type="component" value="Unassembled WGS sequence"/>
</dbReference>
<evidence type="ECO:0000313" key="1">
    <source>
        <dbReference type="EMBL" id="KAE9007048.1"/>
    </source>
</evidence>
<evidence type="ECO:0000313" key="7">
    <source>
        <dbReference type="Proteomes" id="UP000437068"/>
    </source>
</evidence>
<gene>
    <name evidence="6" type="ORF">PF001_g11459</name>
    <name evidence="5" type="ORF">PF004_g11287</name>
    <name evidence="4" type="ORF">PF006_g7090</name>
    <name evidence="3" type="ORF">PF007_g5379</name>
    <name evidence="2" type="ORF">PF010_g9148</name>
    <name evidence="1" type="ORF">PF011_g11301</name>
</gene>
<organism evidence="6 7">
    <name type="scientific">Phytophthora fragariae</name>
    <dbReference type="NCBI Taxonomy" id="53985"/>
    <lineage>
        <taxon>Eukaryota</taxon>
        <taxon>Sar</taxon>
        <taxon>Stramenopiles</taxon>
        <taxon>Oomycota</taxon>
        <taxon>Peronosporomycetes</taxon>
        <taxon>Peronosporales</taxon>
        <taxon>Peronosporaceae</taxon>
        <taxon>Phytophthora</taxon>
    </lineage>
</organism>